<dbReference type="InterPro" id="IPR050266">
    <property type="entry name" value="AB_hydrolase_sf"/>
</dbReference>
<evidence type="ECO:0000259" key="1">
    <source>
        <dbReference type="Pfam" id="PF00561"/>
    </source>
</evidence>
<dbReference type="EMBL" id="CABVHQ010000070">
    <property type="protein sequence ID" value="VVO30685.1"/>
    <property type="molecule type" value="Genomic_DNA"/>
</dbReference>
<dbReference type="Gene3D" id="3.40.50.1820">
    <property type="entry name" value="alpha/beta hydrolase"/>
    <property type="match status" value="1"/>
</dbReference>
<dbReference type="SUPFAM" id="SSF53474">
    <property type="entry name" value="alpha/beta-Hydrolases"/>
    <property type="match status" value="1"/>
</dbReference>
<sequence length="294" mass="32692">MSIWLDFLGAEIRYVNLPTYGRTRIAEAGRGNPEALLLMHGIGGHLEAYAKNVVALGEHYHVIAFDFVGHGLSAKKTDIEYSIADYVEQLRELMDALDIDQAHISGESLGGVVTGAFAVRYPQRIKRAVLNTTGGIPVVSDKGRADLKHLGELSARSIGQMPTFDSIRARMQWLLYEGNWHLLTDELIQSRLTLYSAPGFQQSAPLVYARLRRVNTEGATPDQIELEQVQCETLMLWTTHNPIHDVAAAESALPRLPKGQLYVMQTAAGHWPQYEDPQEFNQVVLQFLSTGRVG</sequence>
<dbReference type="GO" id="GO:0016020">
    <property type="term" value="C:membrane"/>
    <property type="evidence" value="ECO:0007669"/>
    <property type="project" value="TreeGrafter"/>
</dbReference>
<dbReference type="InterPro" id="IPR000073">
    <property type="entry name" value="AB_hydrolase_1"/>
</dbReference>
<feature type="domain" description="AB hydrolase-1" evidence="1">
    <location>
        <begin position="35"/>
        <end position="277"/>
    </location>
</feature>
<accession>A0A5E7EUS9</accession>
<proteinExistence type="predicted"/>
<evidence type="ECO:0000313" key="2">
    <source>
        <dbReference type="EMBL" id="VVO30685.1"/>
    </source>
</evidence>
<gene>
    <name evidence="2" type="primary">hsaD</name>
    <name evidence="2" type="ORF">PS691_04916</name>
</gene>
<dbReference type="OrthoDB" id="9785847at2"/>
<dbReference type="RefSeq" id="WP_150644743.1">
    <property type="nucleotide sequence ID" value="NZ_CABVHQ010000070.1"/>
</dbReference>
<dbReference type="PANTHER" id="PTHR43798">
    <property type="entry name" value="MONOACYLGLYCEROL LIPASE"/>
    <property type="match status" value="1"/>
</dbReference>
<dbReference type="Proteomes" id="UP000337909">
    <property type="component" value="Unassembled WGS sequence"/>
</dbReference>
<evidence type="ECO:0000313" key="3">
    <source>
        <dbReference type="Proteomes" id="UP000337909"/>
    </source>
</evidence>
<reference evidence="2 3" key="1">
    <citation type="submission" date="2019-09" db="EMBL/GenBank/DDBJ databases">
        <authorList>
            <person name="Chandra G."/>
            <person name="Truman W A."/>
        </authorList>
    </citation>
    <scope>NUCLEOTIDE SEQUENCE [LARGE SCALE GENOMIC DNA]</scope>
    <source>
        <strain evidence="2">PS691</strain>
    </source>
</reference>
<name>A0A5E7EUS9_PSEFL</name>
<organism evidence="2 3">
    <name type="scientific">Pseudomonas fluorescens</name>
    <dbReference type="NCBI Taxonomy" id="294"/>
    <lineage>
        <taxon>Bacteria</taxon>
        <taxon>Pseudomonadati</taxon>
        <taxon>Pseudomonadota</taxon>
        <taxon>Gammaproteobacteria</taxon>
        <taxon>Pseudomonadales</taxon>
        <taxon>Pseudomonadaceae</taxon>
        <taxon>Pseudomonas</taxon>
    </lineage>
</organism>
<dbReference type="PRINTS" id="PR00111">
    <property type="entry name" value="ABHYDROLASE"/>
</dbReference>
<dbReference type="InterPro" id="IPR029058">
    <property type="entry name" value="AB_hydrolase_fold"/>
</dbReference>
<protein>
    <submittedName>
        <fullName evidence="2">4,5:9,10-diseco-3-hydroxy-5,9, 17-trioxoandrosta-1(10),2-diene-4-oate hydrolase</fullName>
        <ecNumber evidence="2">3.7.1.17</ecNumber>
    </submittedName>
</protein>
<keyword evidence="2" id="KW-0378">Hydrolase</keyword>
<dbReference type="AlphaFoldDB" id="A0A5E7EUS9"/>
<dbReference type="Pfam" id="PF00561">
    <property type="entry name" value="Abhydrolase_1"/>
    <property type="match status" value="1"/>
</dbReference>
<dbReference type="GO" id="GO:0102296">
    <property type="term" value="F:4,5-9,10-diseco-3-hydroxy-5,9,17-trioxoandrosta-1(10),2-diene-4-oate hydrolase activity"/>
    <property type="evidence" value="ECO:0007669"/>
    <property type="project" value="UniProtKB-EC"/>
</dbReference>
<dbReference type="PANTHER" id="PTHR43798:SF33">
    <property type="entry name" value="HYDROLASE, PUTATIVE (AFU_ORTHOLOGUE AFUA_2G14860)-RELATED"/>
    <property type="match status" value="1"/>
</dbReference>
<dbReference type="EC" id="3.7.1.17" evidence="2"/>